<dbReference type="Gene3D" id="2.40.50.1070">
    <property type="match status" value="1"/>
</dbReference>
<dbReference type="PANTHER" id="PTHR11061">
    <property type="entry name" value="RNA M5U METHYLTRANSFERASE"/>
    <property type="match status" value="1"/>
</dbReference>
<evidence type="ECO:0000256" key="2">
    <source>
        <dbReference type="ARBA" id="ARBA00022679"/>
    </source>
</evidence>
<gene>
    <name evidence="6" type="primary">rlmD</name>
    <name evidence="6" type="ORF">H6F44_10320</name>
</gene>
<dbReference type="Gene3D" id="3.40.50.150">
    <property type="entry name" value="Vaccinia Virus protein VP39"/>
    <property type="match status" value="1"/>
</dbReference>
<keyword evidence="7" id="KW-1185">Reference proteome</keyword>
<dbReference type="RefSeq" id="WP_190350874.1">
    <property type="nucleotide sequence ID" value="NZ_JACJPY010000027.1"/>
</dbReference>
<dbReference type="Pfam" id="PF01938">
    <property type="entry name" value="TRAM"/>
    <property type="match status" value="1"/>
</dbReference>
<evidence type="ECO:0000313" key="6">
    <source>
        <dbReference type="EMBL" id="MBD2150510.1"/>
    </source>
</evidence>
<dbReference type="PROSITE" id="PS51687">
    <property type="entry name" value="SAM_MT_RNA_M5U"/>
    <property type="match status" value="1"/>
</dbReference>
<proteinExistence type="inferred from homology"/>
<feature type="binding site" evidence="4">
    <location>
        <position position="288"/>
    </location>
    <ligand>
        <name>S-adenosyl-L-methionine</name>
        <dbReference type="ChEBI" id="CHEBI:59789"/>
    </ligand>
</feature>
<dbReference type="PROSITE" id="PS01231">
    <property type="entry name" value="TRMA_2"/>
    <property type="match status" value="1"/>
</dbReference>
<dbReference type="EMBL" id="JACJPY010000027">
    <property type="protein sequence ID" value="MBD2150510.1"/>
    <property type="molecule type" value="Genomic_DNA"/>
</dbReference>
<dbReference type="InterPro" id="IPR002792">
    <property type="entry name" value="TRAM_dom"/>
</dbReference>
<dbReference type="AlphaFoldDB" id="A0A926USP0"/>
<name>A0A926USP0_9CYAN</name>
<feature type="binding site" evidence="4">
    <location>
        <position position="317"/>
    </location>
    <ligand>
        <name>S-adenosyl-L-methionine</name>
        <dbReference type="ChEBI" id="CHEBI:59789"/>
    </ligand>
</feature>
<dbReference type="InterPro" id="IPR012340">
    <property type="entry name" value="NA-bd_OB-fold"/>
</dbReference>
<dbReference type="SUPFAM" id="SSF53335">
    <property type="entry name" value="S-adenosyl-L-methionine-dependent methyltransferases"/>
    <property type="match status" value="1"/>
</dbReference>
<dbReference type="NCBIfam" id="TIGR00479">
    <property type="entry name" value="rumA"/>
    <property type="match status" value="1"/>
</dbReference>
<dbReference type="PANTHER" id="PTHR11061:SF30">
    <property type="entry name" value="TRNA (URACIL(54)-C(5))-METHYLTRANSFERASE"/>
    <property type="match status" value="1"/>
</dbReference>
<sequence length="463" mass="51491">MLQQGQKINLTIDDLADSGDGVGRYENLAIFVPNTVPGDRIAAKLEFVKKNFANASIEKILSPSSDRIRPSCIVADKCGGCQWQTVSYAAQLRIKENLVAQALQRIGGFSPELIAECLTPIIGATESLHYRNKVTYPLAKGKDGNLKAGYYQKRSHKLVNLNQCPAQDQRLDPLLAEIKQDIHNQCWEIYDENNHTGLLRHLGLRIGRNTGEVLITLVTRDWDVPNLASFAQTWVDRYAQVVGVILNRNPDRTNAIFGRESRCIAGRDYLLEKFAGLTFHLRGDTFFQVYTEQAEKMLSVIASTLDLQGTEVIVDAYAGIGTIALPLAEQVQQAIAIEIQPQATAQGKLNASLNGIDNVTFYTGKVEDLLEQVIKENNVQPDVVILDPPRKGCESSVINYLRGDNLSCVMPDRLVYVSCNPATQARDLKLLCEGDRYKLTRIQPIDFFPQTSHVEAIAFLSRC</sequence>
<dbReference type="InterPro" id="IPR029063">
    <property type="entry name" value="SAM-dependent_MTases_sf"/>
</dbReference>
<comment type="caution">
    <text evidence="6">The sequence shown here is derived from an EMBL/GenBank/DDBJ whole genome shotgun (WGS) entry which is preliminary data.</text>
</comment>
<feature type="domain" description="TRAM" evidence="5">
    <location>
        <begin position="1"/>
        <end position="59"/>
    </location>
</feature>
<dbReference type="EC" id="2.1.1.190" evidence="6"/>
<keyword evidence="3 4" id="KW-0949">S-adenosyl-L-methionine</keyword>
<reference evidence="6" key="2">
    <citation type="submission" date="2020-08" db="EMBL/GenBank/DDBJ databases">
        <authorList>
            <person name="Chen M."/>
            <person name="Teng W."/>
            <person name="Zhao L."/>
            <person name="Hu C."/>
            <person name="Zhou Y."/>
            <person name="Han B."/>
            <person name="Song L."/>
            <person name="Shu W."/>
        </authorList>
    </citation>
    <scope>NUCLEOTIDE SEQUENCE</scope>
    <source>
        <strain evidence="6">FACHB-1277</strain>
    </source>
</reference>
<dbReference type="Gene3D" id="2.40.50.140">
    <property type="entry name" value="Nucleic acid-binding proteins"/>
    <property type="match status" value="1"/>
</dbReference>
<dbReference type="CDD" id="cd02440">
    <property type="entry name" value="AdoMet_MTases"/>
    <property type="match status" value="1"/>
</dbReference>
<dbReference type="GO" id="GO:0070041">
    <property type="term" value="F:rRNA (uridine-C5-)-methyltransferase activity"/>
    <property type="evidence" value="ECO:0007669"/>
    <property type="project" value="TreeGrafter"/>
</dbReference>
<dbReference type="SUPFAM" id="SSF50249">
    <property type="entry name" value="Nucleic acid-binding proteins"/>
    <property type="match status" value="1"/>
</dbReference>
<reference evidence="6" key="1">
    <citation type="journal article" date="2015" name="ISME J.">
        <title>Draft Genome Sequence of Streptomyces incarnatus NRRL8089, which Produces the Nucleoside Antibiotic Sinefungin.</title>
        <authorList>
            <person name="Oshima K."/>
            <person name="Hattori M."/>
            <person name="Shimizu H."/>
            <person name="Fukuda K."/>
            <person name="Nemoto M."/>
            <person name="Inagaki K."/>
            <person name="Tamura T."/>
        </authorList>
    </citation>
    <scope>NUCLEOTIDE SEQUENCE</scope>
    <source>
        <strain evidence="6">FACHB-1277</strain>
    </source>
</reference>
<evidence type="ECO:0000313" key="7">
    <source>
        <dbReference type="Proteomes" id="UP000631421"/>
    </source>
</evidence>
<evidence type="ECO:0000259" key="5">
    <source>
        <dbReference type="PROSITE" id="PS50926"/>
    </source>
</evidence>
<evidence type="ECO:0000256" key="3">
    <source>
        <dbReference type="ARBA" id="ARBA00022691"/>
    </source>
</evidence>
<dbReference type="Proteomes" id="UP000631421">
    <property type="component" value="Unassembled WGS sequence"/>
</dbReference>
<dbReference type="PROSITE" id="PS50926">
    <property type="entry name" value="TRAM"/>
    <property type="match status" value="1"/>
</dbReference>
<protein>
    <submittedName>
        <fullName evidence="6">23S rRNA (Uracil(1939)-C(5))-methyltransferase RlmD</fullName>
        <ecNumber evidence="6">2.1.1.190</ecNumber>
    </submittedName>
</protein>
<keyword evidence="1 4" id="KW-0489">Methyltransferase</keyword>
<dbReference type="FunFam" id="3.40.50.150:FF:000009">
    <property type="entry name" value="23S rRNA (Uracil(1939)-C(5))-methyltransferase RlmD"/>
    <property type="match status" value="1"/>
</dbReference>
<dbReference type="Pfam" id="PF05958">
    <property type="entry name" value="tRNA_U5-meth_tr"/>
    <property type="match status" value="1"/>
</dbReference>
<feature type="binding site" evidence="4">
    <location>
        <position position="338"/>
    </location>
    <ligand>
        <name>S-adenosyl-L-methionine</name>
        <dbReference type="ChEBI" id="CHEBI:59789"/>
    </ligand>
</feature>
<feature type="binding site" evidence="4">
    <location>
        <position position="387"/>
    </location>
    <ligand>
        <name>S-adenosyl-L-methionine</name>
        <dbReference type="ChEBI" id="CHEBI:59789"/>
    </ligand>
</feature>
<dbReference type="InterPro" id="IPR010280">
    <property type="entry name" value="U5_MeTrfase_fam"/>
</dbReference>
<feature type="active site" description="Nucleophile" evidence="4">
    <location>
        <position position="419"/>
    </location>
</feature>
<accession>A0A926USP0</accession>
<keyword evidence="2 4" id="KW-0808">Transferase</keyword>
<evidence type="ECO:0000256" key="4">
    <source>
        <dbReference type="PROSITE-ProRule" id="PRU01024"/>
    </source>
</evidence>
<dbReference type="FunFam" id="2.40.50.140:FF:000097">
    <property type="entry name" value="23S rRNA (uracil(1939)-C(5))-methyltransferase RlmD"/>
    <property type="match status" value="1"/>
</dbReference>
<comment type="similarity">
    <text evidence="4">Belongs to the class I-like SAM-binding methyltransferase superfamily. RNA M5U methyltransferase family.</text>
</comment>
<dbReference type="FunFam" id="2.40.50.1070:FF:000003">
    <property type="entry name" value="23S rRNA (Uracil-5-)-methyltransferase RumA"/>
    <property type="match status" value="1"/>
</dbReference>
<dbReference type="InterPro" id="IPR030391">
    <property type="entry name" value="MeTrfase_TrmA_CS"/>
</dbReference>
<dbReference type="GO" id="GO:0070475">
    <property type="term" value="P:rRNA base methylation"/>
    <property type="evidence" value="ECO:0007669"/>
    <property type="project" value="TreeGrafter"/>
</dbReference>
<organism evidence="6 7">
    <name type="scientific">Pseudanabaena cinerea FACHB-1277</name>
    <dbReference type="NCBI Taxonomy" id="2949581"/>
    <lineage>
        <taxon>Bacteria</taxon>
        <taxon>Bacillati</taxon>
        <taxon>Cyanobacteriota</taxon>
        <taxon>Cyanophyceae</taxon>
        <taxon>Pseudanabaenales</taxon>
        <taxon>Pseudanabaenaceae</taxon>
        <taxon>Pseudanabaena</taxon>
        <taxon>Pseudanabaena cinerea</taxon>
    </lineage>
</organism>
<evidence type="ECO:0000256" key="1">
    <source>
        <dbReference type="ARBA" id="ARBA00022603"/>
    </source>
</evidence>